<evidence type="ECO:0000313" key="3">
    <source>
        <dbReference type="Proteomes" id="UP001232245"/>
    </source>
</evidence>
<dbReference type="InterPro" id="IPR002508">
    <property type="entry name" value="MurNAc-LAA_cat"/>
</dbReference>
<dbReference type="SMART" id="SM00646">
    <property type="entry name" value="Ami_3"/>
    <property type="match status" value="1"/>
</dbReference>
<dbReference type="EMBL" id="JAUSTZ010000021">
    <property type="protein sequence ID" value="MDQ0228401.1"/>
    <property type="molecule type" value="Genomic_DNA"/>
</dbReference>
<dbReference type="PANTHER" id="PTHR30404:SF8">
    <property type="entry name" value="AUTOLYSIN PH-RELATED"/>
    <property type="match status" value="1"/>
</dbReference>
<name>A0ABT9Z811_9BACI</name>
<dbReference type="Gene3D" id="3.30.70.2030">
    <property type="match status" value="1"/>
</dbReference>
<reference evidence="2 3" key="1">
    <citation type="submission" date="2023-07" db="EMBL/GenBank/DDBJ databases">
        <title>Genomic Encyclopedia of Type Strains, Phase IV (KMG-IV): sequencing the most valuable type-strain genomes for metagenomic binning, comparative biology and taxonomic classification.</title>
        <authorList>
            <person name="Goeker M."/>
        </authorList>
    </citation>
    <scope>NUCLEOTIDE SEQUENCE [LARGE SCALE GENOMIC DNA]</scope>
    <source>
        <strain evidence="2 3">DSM 17723</strain>
    </source>
</reference>
<dbReference type="InterPro" id="IPR050695">
    <property type="entry name" value="N-acetylmuramoyl_amidase_3"/>
</dbReference>
<dbReference type="PANTHER" id="PTHR30404">
    <property type="entry name" value="N-ACETYLMURAMOYL-L-ALANINE AMIDASE"/>
    <property type="match status" value="1"/>
</dbReference>
<dbReference type="GO" id="GO:0008745">
    <property type="term" value="F:N-acetylmuramoyl-L-alanine amidase activity"/>
    <property type="evidence" value="ECO:0007669"/>
    <property type="project" value="UniProtKB-EC"/>
</dbReference>
<accession>A0ABT9Z811</accession>
<keyword evidence="3" id="KW-1185">Reference proteome</keyword>
<proteinExistence type="predicted"/>
<dbReference type="Proteomes" id="UP001232245">
    <property type="component" value="Unassembled WGS sequence"/>
</dbReference>
<comment type="caution">
    <text evidence="2">The sequence shown here is derived from an EMBL/GenBank/DDBJ whole genome shotgun (WGS) entry which is preliminary data.</text>
</comment>
<dbReference type="RefSeq" id="WP_174879942.1">
    <property type="nucleotide sequence ID" value="NZ_CADEPK010000080.1"/>
</dbReference>
<dbReference type="Pfam" id="PF01520">
    <property type="entry name" value="Amidase_3"/>
    <property type="match status" value="1"/>
</dbReference>
<gene>
    <name evidence="2" type="ORF">J2S02_004784</name>
</gene>
<dbReference type="CDD" id="cd02696">
    <property type="entry name" value="MurNAc-LAA"/>
    <property type="match status" value="1"/>
</dbReference>
<dbReference type="SUPFAM" id="SSF53187">
    <property type="entry name" value="Zn-dependent exopeptidases"/>
    <property type="match status" value="1"/>
</dbReference>
<sequence length="254" mass="28314">MDLVITSGHGLYVRGASSYIDEVNEARKIVSQVTKCLKECGCNVSEYHDNTSKTQKENINRIVTFHNSKERDLDVSVHLNAASKTDDPRGVEVLYVSESGRAIAEKVSAAIAKASGLKNRGAKKRTNLGFLNGTKKTAILIEVCFVDSKADVDIYNEKFNEICVAIAESISGKQIKKVKGTKQSKSVQIKTGGLTPEMVEEVSKYFKQKGWWAKVQFTSDGKNPRALTGGLSPTSRSEFEKWLKERNWWYEIIK</sequence>
<dbReference type="Gene3D" id="3.40.630.40">
    <property type="entry name" value="Zn-dependent exopeptidases"/>
    <property type="match status" value="1"/>
</dbReference>
<organism evidence="2 3">
    <name type="scientific">Metabacillus niabensis</name>
    <dbReference type="NCBI Taxonomy" id="324854"/>
    <lineage>
        <taxon>Bacteria</taxon>
        <taxon>Bacillati</taxon>
        <taxon>Bacillota</taxon>
        <taxon>Bacilli</taxon>
        <taxon>Bacillales</taxon>
        <taxon>Bacillaceae</taxon>
        <taxon>Metabacillus</taxon>
    </lineage>
</organism>
<keyword evidence="2" id="KW-0378">Hydrolase</keyword>
<dbReference type="EC" id="3.5.1.28" evidence="2"/>
<feature type="domain" description="MurNAc-LAA" evidence="1">
    <location>
        <begin position="63"/>
        <end position="171"/>
    </location>
</feature>
<evidence type="ECO:0000313" key="2">
    <source>
        <dbReference type="EMBL" id="MDQ0228401.1"/>
    </source>
</evidence>
<protein>
    <submittedName>
        <fullName evidence="2">N-acetylmuramoyl-L-alanine amidase</fullName>
        <ecNumber evidence="2">3.5.1.28</ecNumber>
    </submittedName>
</protein>
<evidence type="ECO:0000259" key="1">
    <source>
        <dbReference type="SMART" id="SM00646"/>
    </source>
</evidence>